<evidence type="ECO:0000313" key="1">
    <source>
        <dbReference type="EMBL" id="MBX57769.1"/>
    </source>
</evidence>
<sequence length="19" mass="2257">MVSWVGLQFLFLCQRKLST</sequence>
<proteinExistence type="predicted"/>
<organism evidence="1">
    <name type="scientific">Rhizophora mucronata</name>
    <name type="common">Asiatic mangrove</name>
    <dbReference type="NCBI Taxonomy" id="61149"/>
    <lineage>
        <taxon>Eukaryota</taxon>
        <taxon>Viridiplantae</taxon>
        <taxon>Streptophyta</taxon>
        <taxon>Embryophyta</taxon>
        <taxon>Tracheophyta</taxon>
        <taxon>Spermatophyta</taxon>
        <taxon>Magnoliopsida</taxon>
        <taxon>eudicotyledons</taxon>
        <taxon>Gunneridae</taxon>
        <taxon>Pentapetalae</taxon>
        <taxon>rosids</taxon>
        <taxon>fabids</taxon>
        <taxon>Malpighiales</taxon>
        <taxon>Rhizophoraceae</taxon>
        <taxon>Rhizophora</taxon>
    </lineage>
</organism>
<accession>A0A2P2PT18</accession>
<dbReference type="AlphaFoldDB" id="A0A2P2PT18"/>
<protein>
    <submittedName>
        <fullName evidence="1">Uncharacterized protein</fullName>
    </submittedName>
</protein>
<name>A0A2P2PT18_RHIMU</name>
<reference evidence="1" key="1">
    <citation type="submission" date="2018-02" db="EMBL/GenBank/DDBJ databases">
        <title>Rhizophora mucronata_Transcriptome.</title>
        <authorList>
            <person name="Meera S.P."/>
            <person name="Sreeshan A."/>
            <person name="Augustine A."/>
        </authorList>
    </citation>
    <scope>NUCLEOTIDE SEQUENCE</scope>
    <source>
        <tissue evidence="1">Leaf</tissue>
    </source>
</reference>
<dbReference type="EMBL" id="GGEC01077285">
    <property type="protein sequence ID" value="MBX57769.1"/>
    <property type="molecule type" value="Transcribed_RNA"/>
</dbReference>